<dbReference type="OrthoDB" id="277802at2759"/>
<dbReference type="PANTHER" id="PTHR10501">
    <property type="entry name" value="U1 SMALL NUCLEAR RIBONUCLEOPROTEIN A/U2 SMALL NUCLEAR RIBONUCLEOPROTEIN B"/>
    <property type="match status" value="1"/>
</dbReference>
<dbReference type="CDD" id="cd12247">
    <property type="entry name" value="RRM2_U1A_like"/>
    <property type="match status" value="1"/>
</dbReference>
<dbReference type="InterPro" id="IPR000504">
    <property type="entry name" value="RRM_dom"/>
</dbReference>
<evidence type="ECO:0000256" key="5">
    <source>
        <dbReference type="ARBA" id="ARBA00022737"/>
    </source>
</evidence>
<protein>
    <recommendedName>
        <fullName evidence="12">RRM domain-containing protein</fullName>
    </recommendedName>
</protein>
<evidence type="ECO:0000256" key="6">
    <source>
        <dbReference type="ARBA" id="ARBA00022884"/>
    </source>
</evidence>
<sequence>MITTDIPPNQTIYIKNLNEKVKKEELKRSLYALFSQYGRIVDIVALKTAKLRGQAWVVFSEVTAASNAVRQMQNFPFYDKPMRIQYAKGKSDCVAKAEGTYDKKKKLEEKVEKKKNVEEDHQTTNANGPRADTNGGPSAGSRQGKAGVQEAVTEPNNILFIQNLPYETNSMMLELLFKQYPGFREVRMVEAKPGIAFVEFDDDSQSSVAMQDLQGFKITAQNPMAITYAKK</sequence>
<dbReference type="PROSITE" id="PS50102">
    <property type="entry name" value="RRM"/>
    <property type="match status" value="2"/>
</dbReference>
<dbReference type="Gene3D" id="3.30.70.330">
    <property type="match status" value="2"/>
</dbReference>
<evidence type="ECO:0000313" key="14">
    <source>
        <dbReference type="Proteomes" id="UP000030748"/>
    </source>
</evidence>
<feature type="domain" description="RRM" evidence="12">
    <location>
        <begin position="10"/>
        <end position="89"/>
    </location>
</feature>
<gene>
    <name evidence="13" type="ORF">MIMGU_mgv1a013079mg</name>
</gene>
<dbReference type="InterPro" id="IPR012677">
    <property type="entry name" value="Nucleotide-bd_a/b_plait_sf"/>
</dbReference>
<keyword evidence="14" id="KW-1185">Reference proteome</keyword>
<evidence type="ECO:0000256" key="8">
    <source>
        <dbReference type="ARBA" id="ARBA00023242"/>
    </source>
</evidence>
<keyword evidence="9" id="KW-0687">Ribonucleoprotein</keyword>
<evidence type="ECO:0000256" key="3">
    <source>
        <dbReference type="ARBA" id="ARBA00022664"/>
    </source>
</evidence>
<dbReference type="OMA" id="AMQINFA"/>
<reference evidence="13 14" key="1">
    <citation type="journal article" date="2013" name="Proc. Natl. Acad. Sci. U.S.A.">
        <title>Fine-scale variation in meiotic recombination in Mimulus inferred from population shotgun sequencing.</title>
        <authorList>
            <person name="Hellsten U."/>
            <person name="Wright K.M."/>
            <person name="Jenkins J."/>
            <person name="Shu S."/>
            <person name="Yuan Y."/>
            <person name="Wessler S.R."/>
            <person name="Schmutz J."/>
            <person name="Willis J.H."/>
            <person name="Rokhsar D.S."/>
        </authorList>
    </citation>
    <scope>NUCLEOTIDE SEQUENCE [LARGE SCALE GENOMIC DNA]</scope>
    <source>
        <strain evidence="14">cv. DUN x IM62</strain>
    </source>
</reference>
<evidence type="ECO:0000313" key="13">
    <source>
        <dbReference type="EMBL" id="EYU45687.1"/>
    </source>
</evidence>
<keyword evidence="8" id="KW-0539">Nucleus</keyword>
<evidence type="ECO:0000256" key="7">
    <source>
        <dbReference type="ARBA" id="ARBA00023187"/>
    </source>
</evidence>
<feature type="compositionally biased region" description="Basic and acidic residues" evidence="11">
    <location>
        <begin position="110"/>
        <end position="122"/>
    </location>
</feature>
<dbReference type="AlphaFoldDB" id="A0A022RYU0"/>
<keyword evidence="7" id="KW-0508">mRNA splicing</keyword>
<evidence type="ECO:0000256" key="4">
    <source>
        <dbReference type="ARBA" id="ARBA00022728"/>
    </source>
</evidence>
<organism evidence="13 14">
    <name type="scientific">Erythranthe guttata</name>
    <name type="common">Yellow monkey flower</name>
    <name type="synonym">Mimulus guttatus</name>
    <dbReference type="NCBI Taxonomy" id="4155"/>
    <lineage>
        <taxon>Eukaryota</taxon>
        <taxon>Viridiplantae</taxon>
        <taxon>Streptophyta</taxon>
        <taxon>Embryophyta</taxon>
        <taxon>Tracheophyta</taxon>
        <taxon>Spermatophyta</taxon>
        <taxon>Magnoliopsida</taxon>
        <taxon>eudicotyledons</taxon>
        <taxon>Gunneridae</taxon>
        <taxon>Pentapetalae</taxon>
        <taxon>asterids</taxon>
        <taxon>lamiids</taxon>
        <taxon>Lamiales</taxon>
        <taxon>Phrymaceae</taxon>
        <taxon>Erythranthe</taxon>
    </lineage>
</organism>
<dbReference type="InterPro" id="IPR035979">
    <property type="entry name" value="RBD_domain_sf"/>
</dbReference>
<dbReference type="PhylomeDB" id="A0A022RYU0"/>
<dbReference type="Pfam" id="PF00076">
    <property type="entry name" value="RRM_1"/>
    <property type="match status" value="2"/>
</dbReference>
<dbReference type="STRING" id="4155.A0A022RYU0"/>
<keyword evidence="5" id="KW-0677">Repeat</keyword>
<feature type="region of interest" description="Disordered" evidence="11">
    <location>
        <begin position="110"/>
        <end position="148"/>
    </location>
</feature>
<dbReference type="GO" id="GO:0005686">
    <property type="term" value="C:U2 snRNP"/>
    <property type="evidence" value="ECO:0000318"/>
    <property type="project" value="GO_Central"/>
</dbReference>
<evidence type="ECO:0000256" key="9">
    <source>
        <dbReference type="ARBA" id="ARBA00023274"/>
    </source>
</evidence>
<keyword evidence="3" id="KW-0507">mRNA processing</keyword>
<dbReference type="GO" id="GO:0003723">
    <property type="term" value="F:RNA binding"/>
    <property type="evidence" value="ECO:0007669"/>
    <property type="project" value="UniProtKB-UniRule"/>
</dbReference>
<keyword evidence="6 10" id="KW-0694">RNA-binding</keyword>
<dbReference type="EMBL" id="KI630177">
    <property type="protein sequence ID" value="EYU45687.1"/>
    <property type="molecule type" value="Genomic_DNA"/>
</dbReference>
<dbReference type="FunFam" id="3.30.70.330:FF:000029">
    <property type="entry name" value="U2 small nuclear ribonucleoprotein B"/>
    <property type="match status" value="1"/>
</dbReference>
<comment type="similarity">
    <text evidence="2">Belongs to the RRM U1 A/B'' family.</text>
</comment>
<dbReference type="GO" id="GO:0000398">
    <property type="term" value="P:mRNA splicing, via spliceosome"/>
    <property type="evidence" value="ECO:0000318"/>
    <property type="project" value="GO_Central"/>
</dbReference>
<evidence type="ECO:0000256" key="10">
    <source>
        <dbReference type="PROSITE-ProRule" id="PRU00176"/>
    </source>
</evidence>
<accession>A0A022RYU0</accession>
<dbReference type="FunFam" id="3.30.70.330:FF:000039">
    <property type="entry name" value="U1 small nuclear ribonucleoprotein A"/>
    <property type="match status" value="1"/>
</dbReference>
<name>A0A022RYU0_ERYGU</name>
<dbReference type="GO" id="GO:0005681">
    <property type="term" value="C:spliceosomal complex"/>
    <property type="evidence" value="ECO:0007669"/>
    <property type="project" value="UniProtKB-KW"/>
</dbReference>
<evidence type="ECO:0000256" key="2">
    <source>
        <dbReference type="ARBA" id="ARBA00007243"/>
    </source>
</evidence>
<feature type="domain" description="RRM" evidence="12">
    <location>
        <begin position="157"/>
        <end position="231"/>
    </location>
</feature>
<dbReference type="eggNOG" id="KOG4206">
    <property type="taxonomic scope" value="Eukaryota"/>
</dbReference>
<dbReference type="CDD" id="cd12246">
    <property type="entry name" value="RRM1_U1A_like"/>
    <property type="match status" value="1"/>
</dbReference>
<dbReference type="KEGG" id="egt:105959568"/>
<evidence type="ECO:0000256" key="1">
    <source>
        <dbReference type="ARBA" id="ARBA00004123"/>
    </source>
</evidence>
<dbReference type="SMART" id="SM00360">
    <property type="entry name" value="RRM"/>
    <property type="match status" value="2"/>
</dbReference>
<evidence type="ECO:0000259" key="12">
    <source>
        <dbReference type="PROSITE" id="PS50102"/>
    </source>
</evidence>
<proteinExistence type="inferred from homology"/>
<dbReference type="Proteomes" id="UP000030748">
    <property type="component" value="Unassembled WGS sequence"/>
</dbReference>
<dbReference type="SUPFAM" id="SSF54928">
    <property type="entry name" value="RNA-binding domain, RBD"/>
    <property type="match status" value="1"/>
</dbReference>
<comment type="subcellular location">
    <subcellularLocation>
        <location evidence="1">Nucleus</location>
    </subcellularLocation>
</comment>
<evidence type="ECO:0000256" key="11">
    <source>
        <dbReference type="SAM" id="MobiDB-lite"/>
    </source>
</evidence>
<keyword evidence="4" id="KW-0747">Spliceosome</keyword>